<evidence type="ECO:0000256" key="6">
    <source>
        <dbReference type="ARBA" id="ARBA00023136"/>
    </source>
</evidence>
<comment type="caution">
    <text evidence="10">The sequence shown here is derived from an EMBL/GenBank/DDBJ whole genome shotgun (WGS) entry which is preliminary data.</text>
</comment>
<keyword evidence="9" id="KW-0732">Signal</keyword>
<feature type="transmembrane region" description="Helical" evidence="8">
    <location>
        <begin position="35"/>
        <end position="57"/>
    </location>
</feature>
<evidence type="ECO:0000313" key="11">
    <source>
        <dbReference type="Proteomes" id="UP000011021"/>
    </source>
</evidence>
<name>E7S0L5_9BURK</name>
<dbReference type="InterPro" id="IPR003810">
    <property type="entry name" value="Mntp/YtaF"/>
</dbReference>
<dbReference type="GO" id="GO:0005886">
    <property type="term" value="C:plasma membrane"/>
    <property type="evidence" value="ECO:0007669"/>
    <property type="project" value="UniProtKB-SubCell"/>
</dbReference>
<dbReference type="PANTHER" id="PTHR35529:SF1">
    <property type="entry name" value="MANGANESE EFFLUX PUMP MNTP-RELATED"/>
    <property type="match status" value="1"/>
</dbReference>
<keyword evidence="7 8" id="KW-0464">Manganese</keyword>
<comment type="function">
    <text evidence="8">Probably functions as a manganese efflux pump.</text>
</comment>
<keyword evidence="4 8" id="KW-1133">Transmembrane helix</keyword>
<comment type="subcellular location">
    <subcellularLocation>
        <location evidence="8">Cell membrane</location>
        <topology evidence="8">Multi-pass membrane protein</topology>
    </subcellularLocation>
</comment>
<keyword evidence="2 8" id="KW-1003">Cell membrane</keyword>
<evidence type="ECO:0000256" key="3">
    <source>
        <dbReference type="ARBA" id="ARBA00022692"/>
    </source>
</evidence>
<feature type="transmembrane region" description="Helical" evidence="8">
    <location>
        <begin position="158"/>
        <end position="178"/>
    </location>
</feature>
<evidence type="ECO:0000313" key="10">
    <source>
        <dbReference type="EMBL" id="EFV93789.1"/>
    </source>
</evidence>
<evidence type="ECO:0000256" key="7">
    <source>
        <dbReference type="ARBA" id="ARBA00023211"/>
    </source>
</evidence>
<accession>E7S0L5</accession>
<dbReference type="Pfam" id="PF02659">
    <property type="entry name" value="Mntp"/>
    <property type="match status" value="1"/>
</dbReference>
<dbReference type="HOGENOM" id="CLU_096410_0_0_4"/>
<evidence type="ECO:0000256" key="8">
    <source>
        <dbReference type="HAMAP-Rule" id="MF_01521"/>
    </source>
</evidence>
<evidence type="ECO:0000256" key="1">
    <source>
        <dbReference type="ARBA" id="ARBA00022448"/>
    </source>
</evidence>
<dbReference type="EMBL" id="AEQP01000023">
    <property type="protein sequence ID" value="EFV93789.1"/>
    <property type="molecule type" value="Genomic_DNA"/>
</dbReference>
<dbReference type="PANTHER" id="PTHR35529">
    <property type="entry name" value="MANGANESE EFFLUX PUMP MNTP-RELATED"/>
    <property type="match status" value="1"/>
</dbReference>
<dbReference type="GO" id="GO:0005384">
    <property type="term" value="F:manganese ion transmembrane transporter activity"/>
    <property type="evidence" value="ECO:0007669"/>
    <property type="project" value="UniProtKB-UniRule"/>
</dbReference>
<feature type="transmembrane region" description="Helical" evidence="8">
    <location>
        <begin position="127"/>
        <end position="151"/>
    </location>
</feature>
<reference evidence="10 11" key="1">
    <citation type="submission" date="2010-12" db="EMBL/GenBank/DDBJ databases">
        <authorList>
            <person name="Muzny D."/>
            <person name="Qin X."/>
            <person name="Deng J."/>
            <person name="Jiang H."/>
            <person name="Liu Y."/>
            <person name="Qu J."/>
            <person name="Song X.-Z."/>
            <person name="Zhang L."/>
            <person name="Thornton R."/>
            <person name="Coyle M."/>
            <person name="Francisco L."/>
            <person name="Jackson L."/>
            <person name="Javaid M."/>
            <person name="Korchina V."/>
            <person name="Kovar C."/>
            <person name="Mata R."/>
            <person name="Mathew T."/>
            <person name="Ngo R."/>
            <person name="Nguyen L."/>
            <person name="Nguyen N."/>
            <person name="Okwuonu G."/>
            <person name="Ongeri F."/>
            <person name="Pham C."/>
            <person name="Simmons D."/>
            <person name="Wilczek-Boney K."/>
            <person name="Hale W."/>
            <person name="Jakkamsetti A."/>
            <person name="Pham P."/>
            <person name="Ruth R."/>
            <person name="San Lucas F."/>
            <person name="Warren J."/>
            <person name="Zhang J."/>
            <person name="Zhao Z."/>
            <person name="Zhou C."/>
            <person name="Zhu D."/>
            <person name="Lee S."/>
            <person name="Bess C."/>
            <person name="Blankenburg K."/>
            <person name="Forbes L."/>
            <person name="Fu Q."/>
            <person name="Gubbala S."/>
            <person name="Hirani K."/>
            <person name="Jayaseelan J.C."/>
            <person name="Lara F."/>
            <person name="Munidasa M."/>
            <person name="Palculict T."/>
            <person name="Patil S."/>
            <person name="Pu L.-L."/>
            <person name="Saada N."/>
            <person name="Tang L."/>
            <person name="Weissenberger G."/>
            <person name="Zhu Y."/>
            <person name="Hemphill L."/>
            <person name="Shang Y."/>
            <person name="Youmans B."/>
            <person name="Ayvaz T."/>
            <person name="Ross M."/>
            <person name="Santibanez J."/>
            <person name="Aqrawi P."/>
            <person name="Gross S."/>
            <person name="Joshi V."/>
            <person name="Fowler G."/>
            <person name="Nazareth L."/>
            <person name="Reid J."/>
            <person name="Worley K."/>
            <person name="Petrosino J."/>
            <person name="Highlander S."/>
            <person name="Gibbs R."/>
        </authorList>
    </citation>
    <scope>NUCLEOTIDE SEQUENCE [LARGE SCALE GENOMIC DNA]</scope>
    <source>
        <strain evidence="10 11">ATCC 51599</strain>
    </source>
</reference>
<comment type="similarity">
    <text evidence="8">Belongs to the MntP (TC 9.B.29) family.</text>
</comment>
<dbReference type="Proteomes" id="UP000011021">
    <property type="component" value="Unassembled WGS sequence"/>
</dbReference>
<evidence type="ECO:0000256" key="2">
    <source>
        <dbReference type="ARBA" id="ARBA00022475"/>
    </source>
</evidence>
<feature type="signal peptide" evidence="9">
    <location>
        <begin position="1"/>
        <end position="19"/>
    </location>
</feature>
<feature type="transmembrane region" description="Helical" evidence="8">
    <location>
        <begin position="64"/>
        <end position="86"/>
    </location>
</feature>
<dbReference type="AlphaFoldDB" id="E7S0L5"/>
<keyword evidence="6 8" id="KW-0472">Membrane</keyword>
<sequence length="223" mass="22901">MSALSIVALGMAMSTDAFAAALARGACMSRPRLSQALGIGILFGVVEATTPLIGWLLGSAASRFVASIDHWVAFVLLAGLGIHMVWKSFQPLEPDCDDQTDAPYDTGVQLGADGSALRTGRLLPAGLLSMLLTSVATSIDAMAVGVTLAFVDVPIGQVALVIGLCTTMMVTLGVMLGRLLGTLVGRRAEMLGGIVLIVIGTVILYEHLAEGPALALLRSGALG</sequence>
<proteinExistence type="inferred from homology"/>
<dbReference type="HAMAP" id="MF_01521">
    <property type="entry name" value="MntP_pump"/>
    <property type="match status" value="1"/>
</dbReference>
<evidence type="ECO:0000256" key="9">
    <source>
        <dbReference type="SAM" id="SignalP"/>
    </source>
</evidence>
<dbReference type="RefSeq" id="WP_005674936.1">
    <property type="nucleotide sequence ID" value="NZ_CP146288.1"/>
</dbReference>
<keyword evidence="11" id="KW-1185">Reference proteome</keyword>
<keyword evidence="5 8" id="KW-0406">Ion transport</keyword>
<keyword evidence="3 8" id="KW-0812">Transmembrane</keyword>
<organism evidence="10 11">
    <name type="scientific">Lautropia mirabilis ATCC 51599</name>
    <dbReference type="NCBI Taxonomy" id="887898"/>
    <lineage>
        <taxon>Bacteria</taxon>
        <taxon>Pseudomonadati</taxon>
        <taxon>Pseudomonadota</taxon>
        <taxon>Betaproteobacteria</taxon>
        <taxon>Burkholderiales</taxon>
        <taxon>Burkholderiaceae</taxon>
        <taxon>Lautropia</taxon>
    </lineage>
</organism>
<evidence type="ECO:0000256" key="5">
    <source>
        <dbReference type="ARBA" id="ARBA00023065"/>
    </source>
</evidence>
<protein>
    <recommendedName>
        <fullName evidence="8">Putative manganese efflux pump MntP</fullName>
    </recommendedName>
</protein>
<feature type="chain" id="PRO_5003224193" description="Putative manganese efflux pump MntP" evidence="9">
    <location>
        <begin position="20"/>
        <end position="223"/>
    </location>
</feature>
<evidence type="ECO:0000256" key="4">
    <source>
        <dbReference type="ARBA" id="ARBA00022989"/>
    </source>
</evidence>
<dbReference type="InterPro" id="IPR022929">
    <property type="entry name" value="Put_MntP"/>
</dbReference>
<dbReference type="eggNOG" id="COG1971">
    <property type="taxonomic scope" value="Bacteria"/>
</dbReference>
<keyword evidence="1 8" id="KW-0813">Transport</keyword>
<feature type="transmembrane region" description="Helical" evidence="8">
    <location>
        <begin position="190"/>
        <end position="208"/>
    </location>
</feature>
<gene>
    <name evidence="8" type="primary">mntP</name>
    <name evidence="10" type="ORF">HMPREF0551_2479</name>
</gene>